<dbReference type="InterPro" id="IPR002901">
    <property type="entry name" value="MGlyc_endo_b_GlcNAc-like_dom"/>
</dbReference>
<dbReference type="PROSITE" id="PS50222">
    <property type="entry name" value="EF_HAND_2"/>
    <property type="match status" value="1"/>
</dbReference>
<keyword evidence="4" id="KW-1185">Reference proteome</keyword>
<proteinExistence type="predicted"/>
<dbReference type="RefSeq" id="WP_175490924.1">
    <property type="nucleotide sequence ID" value="NZ_FNJM01000029.1"/>
</dbReference>
<protein>
    <submittedName>
        <fullName evidence="3">Beta-N-acetylglucosaminidase</fullName>
    </submittedName>
</protein>
<dbReference type="PANTHER" id="PTHR33308:SF9">
    <property type="entry name" value="PEPTIDOGLYCAN HYDROLASE FLGJ"/>
    <property type="match status" value="1"/>
</dbReference>
<dbReference type="GO" id="GO:0004553">
    <property type="term" value="F:hydrolase activity, hydrolyzing O-glycosyl compounds"/>
    <property type="evidence" value="ECO:0007669"/>
    <property type="project" value="InterPro"/>
</dbReference>
<evidence type="ECO:0000313" key="4">
    <source>
        <dbReference type="Proteomes" id="UP000198597"/>
    </source>
</evidence>
<dbReference type="Proteomes" id="UP000198597">
    <property type="component" value="Unassembled WGS sequence"/>
</dbReference>
<dbReference type="Gene3D" id="1.10.1330.10">
    <property type="entry name" value="Dockerin domain"/>
    <property type="match status" value="1"/>
</dbReference>
<name>A0A1H0W3E8_9CLOT</name>
<evidence type="ECO:0000313" key="3">
    <source>
        <dbReference type="EMBL" id="SDP85011.1"/>
    </source>
</evidence>
<dbReference type="InterPro" id="IPR036439">
    <property type="entry name" value="Dockerin_dom_sf"/>
</dbReference>
<dbReference type="InterPro" id="IPR018247">
    <property type="entry name" value="EF_Hand_1_Ca_BS"/>
</dbReference>
<feature type="domain" description="EF-hand" evidence="2">
    <location>
        <begin position="641"/>
        <end position="663"/>
    </location>
</feature>
<reference evidence="3 4" key="1">
    <citation type="submission" date="2016-10" db="EMBL/GenBank/DDBJ databases">
        <authorList>
            <person name="de Groot N.N."/>
        </authorList>
    </citation>
    <scope>NUCLEOTIDE SEQUENCE [LARGE SCALE GENOMIC DNA]</scope>
    <source>
        <strain evidence="3 4">DSM 12272</strain>
    </source>
</reference>
<dbReference type="GO" id="GO:0000272">
    <property type="term" value="P:polysaccharide catabolic process"/>
    <property type="evidence" value="ECO:0007669"/>
    <property type="project" value="InterPro"/>
</dbReference>
<dbReference type="AlphaFoldDB" id="A0A1H0W3E8"/>
<organism evidence="3 4">
    <name type="scientific">Clostridium gasigenes</name>
    <dbReference type="NCBI Taxonomy" id="94869"/>
    <lineage>
        <taxon>Bacteria</taxon>
        <taxon>Bacillati</taxon>
        <taxon>Bacillota</taxon>
        <taxon>Clostridia</taxon>
        <taxon>Eubacteriales</taxon>
        <taxon>Clostridiaceae</taxon>
        <taxon>Clostridium</taxon>
    </lineage>
</organism>
<dbReference type="SMART" id="SM00047">
    <property type="entry name" value="LYZ2"/>
    <property type="match status" value="1"/>
</dbReference>
<dbReference type="PANTHER" id="PTHR33308">
    <property type="entry name" value="PEPTIDOGLYCAN HYDROLASE FLGJ"/>
    <property type="match status" value="1"/>
</dbReference>
<keyword evidence="1" id="KW-0378">Hydrolase</keyword>
<dbReference type="GO" id="GO:0005509">
    <property type="term" value="F:calcium ion binding"/>
    <property type="evidence" value="ECO:0007669"/>
    <property type="project" value="InterPro"/>
</dbReference>
<gene>
    <name evidence="3" type="ORF">SAMN04488529_1291</name>
</gene>
<dbReference type="STRING" id="94869.SAMN04488529_1291"/>
<dbReference type="SUPFAM" id="SSF63446">
    <property type="entry name" value="Type I dockerin domain"/>
    <property type="match status" value="1"/>
</dbReference>
<dbReference type="Pfam" id="PF01832">
    <property type="entry name" value="Glucosaminidase"/>
    <property type="match status" value="1"/>
</dbReference>
<dbReference type="PROSITE" id="PS00018">
    <property type="entry name" value="EF_HAND_1"/>
    <property type="match status" value="1"/>
</dbReference>
<dbReference type="GO" id="GO:0004040">
    <property type="term" value="F:amidase activity"/>
    <property type="evidence" value="ECO:0007669"/>
    <property type="project" value="InterPro"/>
</dbReference>
<dbReference type="InterPro" id="IPR051056">
    <property type="entry name" value="Glycosyl_Hydrolase_73"/>
</dbReference>
<dbReference type="EMBL" id="FNJM01000029">
    <property type="protein sequence ID" value="SDP85011.1"/>
    <property type="molecule type" value="Genomic_DNA"/>
</dbReference>
<accession>A0A1H0W3E8</accession>
<evidence type="ECO:0000256" key="1">
    <source>
        <dbReference type="ARBA" id="ARBA00022801"/>
    </source>
</evidence>
<dbReference type="Gene3D" id="1.10.530.10">
    <property type="match status" value="1"/>
</dbReference>
<dbReference type="InterPro" id="IPR002105">
    <property type="entry name" value="Dockerin_1_rpt"/>
</dbReference>
<dbReference type="InterPro" id="IPR002048">
    <property type="entry name" value="EF_hand_dom"/>
</dbReference>
<sequence length="663" mass="74057">MRKYDFKKLIVTLTITFFMMPTLIPLAEEVDKVASDINIKSGEKYEEIRFGDKNVSVYSIDKRYMNPSNSIDTVDDTDAVSNVGDKEEVQKKIEAMKDFKILKPKTKEAFEVALAYGDGSYTYVESAKTADEAMVTVKVLEKKYNSLDIVPSLINASGQVVYATNSMGRIWNHRNGEPIKGSSEITYIYSTSDLKKQFTYINQGFIDDVPIIEDLGTSAKIQVNGYNGWINKDSNSLNYDLVVVPINQVTNPSCYLVKDGGLYHYISTNMTSSGIAGYSIRVGAAPSYLKLGVDYYSYDGIYFYTGSTVSEGLNKLITDLKNNTKVNSINNNNPNYNYYEYLPFRTKTNYTAQELNTFINNKTEPSSKLRGLGEVLIECQNKYGVNPMLTLAVSINESSWGASEIAQEKNNVFGKNAIDSSPEESAYSFATPADSVREFTRNYISRGYSDPADWRYFGGYLGNKQLGANVKYASDPFWGEKAAQHAFTIDYELSNKDINNLKDNNGYQLAIYTGSNEVKELNGSLLYNINPTISGFGGYAGNAVALKFSGETTLGKYGIFPERTTTLNNGGDENKYHGNYEWNYTGYISSSNVKLINAPNTAFIPGYSKEDVNKDEKIDIEDLATIAIDYNKISEDNSFKRHFDINSDGIIDIFDFVKVAKGM</sequence>
<evidence type="ECO:0000259" key="2">
    <source>
        <dbReference type="PROSITE" id="PS50222"/>
    </source>
</evidence>
<dbReference type="Pfam" id="PF00404">
    <property type="entry name" value="Dockerin_1"/>
    <property type="match status" value="1"/>
</dbReference>